<feature type="domain" description="Response regulatory" evidence="13">
    <location>
        <begin position="2722"/>
        <end position="2837"/>
    </location>
</feature>
<reference evidence="16" key="1">
    <citation type="submission" date="2016-09" db="EMBL/GenBank/DDBJ databases">
        <authorList>
            <person name="Jeantristanb JTB J.-T."/>
            <person name="Ricardo R."/>
        </authorList>
    </citation>
    <scope>NUCLEOTIDE SEQUENCE [LARGE SCALE GENOMIC DNA]</scope>
</reference>
<feature type="compositionally biased region" description="Polar residues" evidence="11">
    <location>
        <begin position="267"/>
        <end position="279"/>
    </location>
</feature>
<dbReference type="SMART" id="SM00448">
    <property type="entry name" value="REC"/>
    <property type="match status" value="1"/>
</dbReference>
<dbReference type="SUPFAM" id="SSF52172">
    <property type="entry name" value="CheY-like"/>
    <property type="match status" value="1"/>
</dbReference>
<accession>A0A238F759</accession>
<feature type="compositionally biased region" description="Low complexity" evidence="11">
    <location>
        <begin position="302"/>
        <end position="336"/>
    </location>
</feature>
<feature type="region of interest" description="Disordered" evidence="11">
    <location>
        <begin position="510"/>
        <end position="548"/>
    </location>
</feature>
<dbReference type="EMBL" id="FMSP01000003">
    <property type="protein sequence ID" value="SCV68579.1"/>
    <property type="molecule type" value="Genomic_DNA"/>
</dbReference>
<feature type="compositionally biased region" description="Low complexity" evidence="11">
    <location>
        <begin position="2664"/>
        <end position="2676"/>
    </location>
</feature>
<dbReference type="GO" id="GO:0005634">
    <property type="term" value="C:nucleus"/>
    <property type="evidence" value="ECO:0007669"/>
    <property type="project" value="TreeGrafter"/>
</dbReference>
<dbReference type="SMART" id="SM00220">
    <property type="entry name" value="S_TKc"/>
    <property type="match status" value="1"/>
</dbReference>
<feature type="region of interest" description="Disordered" evidence="11">
    <location>
        <begin position="2510"/>
        <end position="2693"/>
    </location>
</feature>
<dbReference type="PANTHER" id="PTHR24356:SF1">
    <property type="entry name" value="SERINE_THREONINE-PROTEIN KINASE GREATWALL"/>
    <property type="match status" value="1"/>
</dbReference>
<feature type="region of interest" description="Disordered" evidence="11">
    <location>
        <begin position="2195"/>
        <end position="2245"/>
    </location>
</feature>
<evidence type="ECO:0000259" key="14">
    <source>
        <dbReference type="PROSITE" id="PS51285"/>
    </source>
</evidence>
<proteinExistence type="predicted"/>
<evidence type="ECO:0000256" key="5">
    <source>
        <dbReference type="ARBA" id="ARBA00022741"/>
    </source>
</evidence>
<keyword evidence="16" id="KW-1185">Reference proteome</keyword>
<feature type="compositionally biased region" description="Polar residues" evidence="11">
    <location>
        <begin position="359"/>
        <end position="371"/>
    </location>
</feature>
<evidence type="ECO:0000256" key="9">
    <source>
        <dbReference type="ARBA" id="ARBA00048679"/>
    </source>
</evidence>
<keyword evidence="2" id="KW-0723">Serine/threonine-protein kinase</keyword>
<evidence type="ECO:0000256" key="4">
    <source>
        <dbReference type="ARBA" id="ARBA00022679"/>
    </source>
</evidence>
<dbReference type="SUPFAM" id="SSF56112">
    <property type="entry name" value="Protein kinase-like (PK-like)"/>
    <property type="match status" value="1"/>
</dbReference>
<dbReference type="InterPro" id="IPR008271">
    <property type="entry name" value="Ser/Thr_kinase_AS"/>
</dbReference>
<evidence type="ECO:0000256" key="2">
    <source>
        <dbReference type="ARBA" id="ARBA00022527"/>
    </source>
</evidence>
<feature type="compositionally biased region" description="Basic and acidic residues" evidence="11">
    <location>
        <begin position="2449"/>
        <end position="2464"/>
    </location>
</feature>
<feature type="compositionally biased region" description="Low complexity" evidence="11">
    <location>
        <begin position="2529"/>
        <end position="2559"/>
    </location>
</feature>
<feature type="compositionally biased region" description="Low complexity" evidence="11">
    <location>
        <begin position="1276"/>
        <end position="1295"/>
    </location>
</feature>
<feature type="compositionally biased region" description="Polar residues" evidence="11">
    <location>
        <begin position="878"/>
        <end position="888"/>
    </location>
</feature>
<feature type="compositionally biased region" description="Gly residues" evidence="11">
    <location>
        <begin position="158"/>
        <end position="169"/>
    </location>
</feature>
<dbReference type="GO" id="GO:0005524">
    <property type="term" value="F:ATP binding"/>
    <property type="evidence" value="ECO:0007669"/>
    <property type="project" value="UniProtKB-KW"/>
</dbReference>
<feature type="compositionally biased region" description="Low complexity" evidence="11">
    <location>
        <begin position="784"/>
        <end position="802"/>
    </location>
</feature>
<dbReference type="Pfam" id="PF00069">
    <property type="entry name" value="Pkinase"/>
    <property type="match status" value="2"/>
</dbReference>
<keyword evidence="5" id="KW-0547">Nucleotide-binding</keyword>
<dbReference type="GO" id="GO:0005737">
    <property type="term" value="C:cytoplasm"/>
    <property type="evidence" value="ECO:0007669"/>
    <property type="project" value="TreeGrafter"/>
</dbReference>
<evidence type="ECO:0000256" key="3">
    <source>
        <dbReference type="ARBA" id="ARBA00022553"/>
    </source>
</evidence>
<feature type="region of interest" description="Disordered" evidence="11">
    <location>
        <begin position="2428"/>
        <end position="2467"/>
    </location>
</feature>
<feature type="region of interest" description="Disordered" evidence="11">
    <location>
        <begin position="431"/>
        <end position="498"/>
    </location>
</feature>
<feature type="region of interest" description="Disordered" evidence="11">
    <location>
        <begin position="2399"/>
        <end position="2418"/>
    </location>
</feature>
<dbReference type="InterPro" id="IPR011006">
    <property type="entry name" value="CheY-like_superfamily"/>
</dbReference>
<sequence>MSSPYHDKSSTSTSHLAPPSSSSSTSSSSSSAIGGGIGGSSSSLSTTAATKRSPLATSTVVTTTPLTPSPLGSTESSHTLSPSHAISIPSATQSVPAVVAPSPTTTPSSVRLSTTPLFPSPLAQASGPEEDGEPSKGEEGDEDDDEEAIDDEEEEIGQRGGRGALGRGRAGSPLVRENLAPFGDIDLSPTLSIVGLPDVNNLGLQGNPSSTLSTPRVRSTTAPNATTHHKRSPSLVDSSPEHDLARNNWAPRVRSIGRANGLPVGSAVSSPNQSPTTPTDDLGPRRRSRLFDVATSPIGGNVSSSNSTPRASTSAAAVVASPPHSSPSSPLMSSVPANSISRRASINLVSAPRPFAPGSPTSTRAPNRSQLSAQLSSPYPAAPPPAESIKLTKVPESVRSAIDFRPSLSTQNPVGSAPDVFAFPTLENALPRTPSATRAPSPASASGSASPAHSGNRSRPPSNASSRPGSRPPSRRTSLDRGHHSSPMPATPSTASSALAPLFPFPSLAPSASTSSAGRSRTKSAVQPLNSASASTPFDTAASSSLDEPQHNLGVSPFSAGLSAFAANAARDALLSPELSTSISQRQIENEWAPSSSRLTNHRMSIVPTNVGSGIGLFAPESSTDEYAQIIVASRAAKMRKWKSSSGSHPGLARGSSWLSDLSVQPRSQATAEAGLTSDAKIAERDITRFEGESEGGNGAQVEWVDWLDEYERMKAAKMRAEQQGPGLGAGGEAETGGETVDDKGKGKAREEFYPFEATTAPMSPSSPAQSLGPPSTPGLKLQSVPSDVSSSSIPTKTISSPLPEPIVPLVRTTSTLSTNVGASPGGRRRRSKLGFKIDTWWSAVRSSFSPLSPTDQRAPRTPSDQATSPHTLEPVASRTSSQFTRPQTPKPTLRTATSAQDLSARAQAASSMFQSRFGATVPAGALAPGVRLVANNRLQPPKPAQRDSSGSDPSSEGGEATTGSETKRKNPRLSLNLGPAFNTLNRDVRTGSPGQGAKIKSASTPSDSSNSASAGTSHRFFSPTSANGPPSADFSKGGNYSSTANTLSGGVSFSPMYWDQTPALVPTSTHFPIRGLFVPTDALPNPAQEKRPKAPAATTQTPNFSMHSVRHTIRSRLSAAKDNCDKELRRIIQGITAHVETELHKSDEAPSTAMIGGGAYEDGRFGDLVVNEDAMFTGGLSYEVDSENEAAIDLDDGDDIANTDSDGATSRPSSRTSRMRTPMLSTGVQNPRRPSTNQAAKSPRRASLAPRRRYLTAAPRSADLSAISLSLAEGATKSGSGSAHSSRSNSRSRSPLPPQLRNVSNGSRSPATSTTPNAIQSHVAQSAFIVLLQEIITVATEILDTPVSKLTSNPHSCSDFISRVQQIGKAWDDNPELACRGWYVQLLLAVAGLSRVIEWWDAERGFWSFSEGDDADAEPILFVTKPTTEQSPEARARGDSCSSSAGAILAAGNTMPEGIVGSAPRWSPLGIDLGEQSANPGDSESTQQFDDIDADAASEDAAEAHHEDLRQTVEQIRSSTLLMELTLDDQLFQYLSSAWQELVGLEPAVCLNLGIADFVFPDDAAVFAEATRQLEADDSHTVEVNFRLRVGSSSQSSSDEDSPEDLYEAMEGKGMLMLDGMTGSPSHTMWVVRPAPLADQTDDPVGDTLARFGLDTKHRRSASDPVAYQVPNPRLAIETVLCRICERATPIWFFEKHNETCNETHRLEGDITECNDRLKELARTVDDVAAAIDEASLETPAEYRGIPLLQSSATDTPPSYLEGLKSPLGAAASARPGPFQVRKAQHKILDQIHDIVQTALSISTPSVLDETGDIPIQEQRLLSPNSESNLAAVMRWQRPVADEAALVRLVQDAEEQIRFKLNTVNRLRNTILYAEKVRQEWEARAHEALAAIKEDGRASPFGSPALQPFPSNDAAEALDIPERDRVRRHSSLFGLTSPLLSPQDSLGGLGSPLGSSVLSPRIPSGVPSSRTKASSIKDFKILKPISKGAFGSVYLAQKITTGDYYAIKTLKKSDMVAKNQVTNVKAERMILMTQTESDFVVKLYYTFQSKDYLYLVMEYLNGGDCGALVKNLGELPEDWAKRYVAEVVVGLEYLHASGIVHRDLKPDNLLIDSKGHLKLTDFGLSRIGLLGRQTQMPTARGRGFGPGRDSLRSLSRDPAFSQSSSPSSTPANALGQSPASYFGSVAITDSFSLDTPASERSSGSGGPSSNKAPAQATTNPSVDPLTTSRASTMPLEPPVSEPQQKFVGTPDYLAPESILGVGTDACVDWWALGVICYEFLYGVPPFHDETPEKVFENILSHRIEWHEDIVEYSPEARDFMERLLTMDPSRRLGRGGAAEVKAHPWLEGVDWDNLLQGEVKFVPNVTDPENTDYFDPRGATEQAFADEDTQPDDVKTVAATSATRTSKDPMLPGAQPTVATNLSDIKTSVSSSGARSIGSNSTSTSRRLARERSETEPSPHDDFGTFNFRNLTVLKQANDDVIKKMRDEQLLPRALSPLESPIMHNRPLALAGSKTARSCTTSVDFRGPSSPSSPSASSSSSVPSRQTAPSSSYSLQSSHSRRASEVPPTGAPPTAIDRLKTRQMSIPTVAPGGTSGHSRRNSLPSRLRRTSISDSGRSVPPAHSLPSERRRTSAQTPSSGMSLLEDTQESASPPSMEDEAPDTSATATANANANSMLSPPAPSARSLQESTSAPAIPAPIAAAQIPATPVLSSTSRANTIDCLVAGRNPIVTKVLETMLIRLGCRCVVVPNGGDAILAAQGVKFDLIFLDIQMPVVDGETAARMIKSTNNPSQNTPTIAVCSHAGAVDNQAGTLFSGVLPKPILKADLLRIFSRLGFRLEEKPTRRGLGNSVSGNEHRRGSVEDPSTSRRESVTAGSVAGMSDRRRSSGDLLNLPSDERRGSA</sequence>
<feature type="compositionally biased region" description="Low complexity" evidence="11">
    <location>
        <begin position="510"/>
        <end position="525"/>
    </location>
</feature>
<evidence type="ECO:0000256" key="6">
    <source>
        <dbReference type="ARBA" id="ARBA00022777"/>
    </source>
</evidence>
<dbReference type="PROSITE" id="PS50110">
    <property type="entry name" value="RESPONSE_REGULATORY"/>
    <property type="match status" value="1"/>
</dbReference>
<dbReference type="Gene3D" id="1.10.510.10">
    <property type="entry name" value="Transferase(Phosphotransferase) domain 1"/>
    <property type="match status" value="2"/>
</dbReference>
<feature type="region of interest" description="Disordered" evidence="11">
    <location>
        <begin position="205"/>
        <end position="336"/>
    </location>
</feature>
<evidence type="ECO:0000256" key="11">
    <source>
        <dbReference type="SAM" id="MobiDB-lite"/>
    </source>
</evidence>
<evidence type="ECO:0000313" key="15">
    <source>
        <dbReference type="EMBL" id="SCV68579.1"/>
    </source>
</evidence>
<feature type="compositionally biased region" description="Polar residues" evidence="11">
    <location>
        <begin position="2216"/>
        <end position="2232"/>
    </location>
</feature>
<feature type="compositionally biased region" description="Basic and acidic residues" evidence="11">
    <location>
        <begin position="2856"/>
        <end position="2873"/>
    </location>
</feature>
<feature type="compositionally biased region" description="Low complexity" evidence="11">
    <location>
        <begin position="10"/>
        <end position="32"/>
    </location>
</feature>
<keyword evidence="3 10" id="KW-0597">Phosphoprotein</keyword>
<dbReference type="PANTHER" id="PTHR24356">
    <property type="entry name" value="SERINE/THREONINE-PROTEIN KINASE"/>
    <property type="match status" value="1"/>
</dbReference>
<feature type="compositionally biased region" description="Polar residues" evidence="11">
    <location>
        <begin position="1302"/>
        <end position="1317"/>
    </location>
</feature>
<dbReference type="Gene3D" id="3.40.50.2300">
    <property type="match status" value="1"/>
</dbReference>
<protein>
    <recommendedName>
        <fullName evidence="1">non-specific serine/threonine protein kinase</fullName>
        <ecNumber evidence="1">2.7.11.1</ecNumber>
    </recommendedName>
</protein>
<dbReference type="InterPro" id="IPR011009">
    <property type="entry name" value="Kinase-like_dom_sf"/>
</dbReference>
<dbReference type="InterPro" id="IPR050236">
    <property type="entry name" value="Ser_Thr_kinase_AGC"/>
</dbReference>
<feature type="compositionally biased region" description="Low complexity" evidence="11">
    <location>
        <begin position="89"/>
        <end position="116"/>
    </location>
</feature>
<feature type="domain" description="Protein kinase" evidence="12">
    <location>
        <begin position="1980"/>
        <end position="2347"/>
    </location>
</feature>
<dbReference type="OrthoDB" id="162894at2759"/>
<dbReference type="Pfam" id="PF00072">
    <property type="entry name" value="Response_reg"/>
    <property type="match status" value="1"/>
</dbReference>
<dbReference type="GO" id="GO:1901992">
    <property type="term" value="P:positive regulation of mitotic cell cycle phase transition"/>
    <property type="evidence" value="ECO:0007669"/>
    <property type="project" value="UniProtKB-ARBA"/>
</dbReference>
<feature type="compositionally biased region" description="Acidic residues" evidence="11">
    <location>
        <begin position="139"/>
        <end position="155"/>
    </location>
</feature>
<dbReference type="EC" id="2.7.11.1" evidence="1"/>
<feature type="compositionally biased region" description="Low complexity" evidence="11">
    <location>
        <begin position="431"/>
        <end position="469"/>
    </location>
</feature>
<feature type="compositionally biased region" description="Low complexity" evidence="11">
    <location>
        <begin position="485"/>
        <end position="498"/>
    </location>
</feature>
<feature type="compositionally biased region" description="Polar residues" evidence="11">
    <location>
        <begin position="761"/>
        <end position="774"/>
    </location>
</feature>
<feature type="compositionally biased region" description="Low complexity" evidence="11">
    <location>
        <begin position="1002"/>
        <end position="1018"/>
    </location>
</feature>
<keyword evidence="6" id="KW-0418">Kinase</keyword>
<dbReference type="FunFam" id="1.10.510.10:FF:000340">
    <property type="entry name" value="Serine threonine protein kinase"/>
    <property type="match status" value="1"/>
</dbReference>
<feature type="compositionally biased region" description="Basic and acidic residues" evidence="11">
    <location>
        <begin position="741"/>
        <end position="753"/>
    </location>
</feature>
<feature type="compositionally biased region" description="Low complexity" evidence="11">
    <location>
        <begin position="1203"/>
        <end position="1227"/>
    </location>
</feature>
<feature type="compositionally biased region" description="Gly residues" evidence="11">
    <location>
        <begin position="726"/>
        <end position="735"/>
    </location>
</feature>
<dbReference type="InterPro" id="IPR001789">
    <property type="entry name" value="Sig_transdc_resp-reg_receiver"/>
</dbReference>
<feature type="compositionally biased region" description="Low complexity" evidence="11">
    <location>
        <begin position="40"/>
        <end position="77"/>
    </location>
</feature>
<dbReference type="STRING" id="269621.A0A238F759"/>
<feature type="region of interest" description="Disordered" evidence="11">
    <location>
        <begin position="1"/>
        <end position="175"/>
    </location>
</feature>
<feature type="compositionally biased region" description="Polar residues" evidence="11">
    <location>
        <begin position="527"/>
        <end position="547"/>
    </location>
</feature>
<feature type="region of interest" description="Disordered" evidence="11">
    <location>
        <begin position="939"/>
        <end position="1038"/>
    </location>
</feature>
<dbReference type="CDD" id="cd05611">
    <property type="entry name" value="STKc_Rim15_like"/>
    <property type="match status" value="1"/>
</dbReference>
<dbReference type="PROSITE" id="PS51285">
    <property type="entry name" value="AGC_KINASE_CTER"/>
    <property type="match status" value="1"/>
</dbReference>
<dbReference type="FunFam" id="3.30.200.20:FF:001008">
    <property type="entry name" value="Serine/threonine-protein kinase cek1"/>
    <property type="match status" value="1"/>
</dbReference>
<evidence type="ECO:0000256" key="7">
    <source>
        <dbReference type="ARBA" id="ARBA00022840"/>
    </source>
</evidence>
<feature type="region of interest" description="Disordered" evidence="11">
    <location>
        <begin position="1276"/>
        <end position="1317"/>
    </location>
</feature>
<feature type="domain" description="AGC-kinase C-terminal" evidence="14">
    <location>
        <begin position="2348"/>
        <end position="2479"/>
    </location>
</feature>
<dbReference type="PROSITE" id="PS00108">
    <property type="entry name" value="PROTEIN_KINASE_ST"/>
    <property type="match status" value="1"/>
</dbReference>
<feature type="compositionally biased region" description="Polar residues" evidence="11">
    <location>
        <begin position="1228"/>
        <end position="1239"/>
    </location>
</feature>
<comment type="catalytic activity">
    <reaction evidence="8">
        <text>L-threonyl-[protein] + ATP = O-phospho-L-threonyl-[protein] + ADP + H(+)</text>
        <dbReference type="Rhea" id="RHEA:46608"/>
        <dbReference type="Rhea" id="RHEA-COMP:11060"/>
        <dbReference type="Rhea" id="RHEA-COMP:11605"/>
        <dbReference type="ChEBI" id="CHEBI:15378"/>
        <dbReference type="ChEBI" id="CHEBI:30013"/>
        <dbReference type="ChEBI" id="CHEBI:30616"/>
        <dbReference type="ChEBI" id="CHEBI:61977"/>
        <dbReference type="ChEBI" id="CHEBI:456216"/>
        <dbReference type="EC" id="2.7.11.1"/>
    </reaction>
</comment>
<dbReference type="GO" id="GO:0004674">
    <property type="term" value="F:protein serine/threonine kinase activity"/>
    <property type="evidence" value="ECO:0007669"/>
    <property type="project" value="UniProtKB-KW"/>
</dbReference>
<organism evidence="15 16">
    <name type="scientific">Microbotryum intermedium</name>
    <dbReference type="NCBI Taxonomy" id="269621"/>
    <lineage>
        <taxon>Eukaryota</taxon>
        <taxon>Fungi</taxon>
        <taxon>Dikarya</taxon>
        <taxon>Basidiomycota</taxon>
        <taxon>Pucciniomycotina</taxon>
        <taxon>Microbotryomycetes</taxon>
        <taxon>Microbotryales</taxon>
        <taxon>Microbotryaceae</taxon>
        <taxon>Microbotryum</taxon>
    </lineage>
</organism>
<evidence type="ECO:0000313" key="16">
    <source>
        <dbReference type="Proteomes" id="UP000198372"/>
    </source>
</evidence>
<dbReference type="InterPro" id="IPR000961">
    <property type="entry name" value="AGC-kinase_C"/>
</dbReference>
<evidence type="ECO:0000256" key="1">
    <source>
        <dbReference type="ARBA" id="ARBA00012513"/>
    </source>
</evidence>
<feature type="region of interest" description="Disordered" evidence="11">
    <location>
        <begin position="350"/>
        <end position="392"/>
    </location>
</feature>
<dbReference type="Gene3D" id="3.30.450.20">
    <property type="entry name" value="PAS domain"/>
    <property type="match status" value="1"/>
</dbReference>
<feature type="region of interest" description="Disordered" evidence="11">
    <location>
        <begin position="2136"/>
        <end position="2176"/>
    </location>
</feature>
<feature type="region of interest" description="Disordered" evidence="11">
    <location>
        <begin position="848"/>
        <end position="912"/>
    </location>
</feature>
<gene>
    <name evidence="15" type="ORF">BQ2448_700</name>
</gene>
<feature type="region of interest" description="Disordered" evidence="11">
    <location>
        <begin position="1194"/>
        <end position="1253"/>
    </location>
</feature>
<evidence type="ECO:0000259" key="13">
    <source>
        <dbReference type="PROSITE" id="PS50110"/>
    </source>
</evidence>
<keyword evidence="7" id="KW-0067">ATP-binding</keyword>
<feature type="compositionally biased region" description="Low complexity" evidence="11">
    <location>
        <begin position="1240"/>
        <end position="1250"/>
    </location>
</feature>
<dbReference type="InterPro" id="IPR000719">
    <property type="entry name" value="Prot_kinase_dom"/>
</dbReference>
<evidence type="ECO:0000256" key="10">
    <source>
        <dbReference type="PROSITE-ProRule" id="PRU00169"/>
    </source>
</evidence>
<evidence type="ECO:0000256" key="8">
    <source>
        <dbReference type="ARBA" id="ARBA00047899"/>
    </source>
</evidence>
<feature type="compositionally biased region" description="Low complexity" evidence="11">
    <location>
        <begin position="948"/>
        <end position="960"/>
    </location>
</feature>
<dbReference type="CDD" id="cd17546">
    <property type="entry name" value="REC_hyHK_CKI1_RcsC-like"/>
    <property type="match status" value="1"/>
</dbReference>
<name>A0A238F759_9BASI</name>
<dbReference type="Gene3D" id="3.30.200.20">
    <property type="entry name" value="Phosphorylase Kinase, domain 1"/>
    <property type="match status" value="2"/>
</dbReference>
<dbReference type="GO" id="GO:0000160">
    <property type="term" value="P:phosphorelay signal transduction system"/>
    <property type="evidence" value="ECO:0007669"/>
    <property type="project" value="InterPro"/>
</dbReference>
<feature type="modified residue" description="4-aspartylphosphate" evidence="10">
    <location>
        <position position="2771"/>
    </location>
</feature>
<feature type="compositionally biased region" description="Low complexity" evidence="11">
    <location>
        <begin position="2429"/>
        <end position="2444"/>
    </location>
</feature>
<dbReference type="Proteomes" id="UP000198372">
    <property type="component" value="Unassembled WGS sequence"/>
</dbReference>
<comment type="catalytic activity">
    <reaction evidence="9">
        <text>L-seryl-[protein] + ATP = O-phospho-L-seryl-[protein] + ADP + H(+)</text>
        <dbReference type="Rhea" id="RHEA:17989"/>
        <dbReference type="Rhea" id="RHEA-COMP:9863"/>
        <dbReference type="Rhea" id="RHEA-COMP:11604"/>
        <dbReference type="ChEBI" id="CHEBI:15378"/>
        <dbReference type="ChEBI" id="CHEBI:29999"/>
        <dbReference type="ChEBI" id="CHEBI:30616"/>
        <dbReference type="ChEBI" id="CHEBI:83421"/>
        <dbReference type="ChEBI" id="CHEBI:456216"/>
        <dbReference type="EC" id="2.7.11.1"/>
    </reaction>
</comment>
<keyword evidence="4" id="KW-0808">Transferase</keyword>
<evidence type="ECO:0000259" key="12">
    <source>
        <dbReference type="PROSITE" id="PS50011"/>
    </source>
</evidence>
<feature type="compositionally biased region" description="Polar residues" evidence="11">
    <location>
        <begin position="205"/>
        <end position="226"/>
    </location>
</feature>
<feature type="compositionally biased region" description="Low complexity" evidence="11">
    <location>
        <begin position="2197"/>
        <end position="2215"/>
    </location>
</feature>
<feature type="region of interest" description="Disordered" evidence="11">
    <location>
        <begin position="718"/>
        <end position="807"/>
    </location>
</feature>
<feature type="compositionally biased region" description="Low complexity" evidence="11">
    <location>
        <begin position="2157"/>
        <end position="2174"/>
    </location>
</feature>
<feature type="region of interest" description="Disordered" evidence="11">
    <location>
        <begin position="2845"/>
        <end position="2904"/>
    </location>
</feature>
<dbReference type="PROSITE" id="PS50011">
    <property type="entry name" value="PROTEIN_KINASE_DOM"/>
    <property type="match status" value="1"/>
</dbReference>